<protein>
    <submittedName>
        <fullName evidence="10">L-lactate dehydrogenase</fullName>
    </submittedName>
</protein>
<name>A0A1G7L154_9FIRM</name>
<dbReference type="PANTHER" id="PTHR43128:SF16">
    <property type="entry name" value="L-LACTATE DEHYDROGENASE"/>
    <property type="match status" value="1"/>
</dbReference>
<dbReference type="InterPro" id="IPR015955">
    <property type="entry name" value="Lactate_DH/Glyco_Ohase_4_C"/>
</dbReference>
<dbReference type="RefSeq" id="WP_093689710.1">
    <property type="nucleotide sequence ID" value="NZ_FNBU01000010.1"/>
</dbReference>
<feature type="domain" description="Lactate/malate dehydrogenase C-terminal" evidence="9">
    <location>
        <begin position="142"/>
        <end position="301"/>
    </location>
</feature>
<evidence type="ECO:0000313" key="10">
    <source>
        <dbReference type="EMBL" id="SDF43237.1"/>
    </source>
</evidence>
<sequence>MKIAIVGSGKVGAAIGYTAMLKGLAHEIVMVDAARDKARGEALDMLQCLSFAPPARIRHGEMADTAGADIVVITAGIPRKADEPRVLLLSRNAALIADLVRQAVHYSPNCIIFMVTNPLDVMTQLAYQVSGLPVGRVIGMGTVLDTARYRSYLAAAFDADARDVDAYVVGEHGETMVCLTSQVSVRGVALTALPAYDQAKLAAIIEDVVRASSEVIALKGGTVFAPATAACAVLEAIVRDSRAVLPVCTYNEQHGVALSLPTVVGRHGAGPVLPLKLSAAEQEQLAASVANIKKYVKEMENLL</sequence>
<feature type="binding site" evidence="5">
    <location>
        <position position="85"/>
    </location>
    <ligand>
        <name>substrate</name>
    </ligand>
</feature>
<evidence type="ECO:0000259" key="9">
    <source>
        <dbReference type="Pfam" id="PF02866"/>
    </source>
</evidence>
<comment type="similarity">
    <text evidence="1">Belongs to the LDH/MDH superfamily. LDH family.</text>
</comment>
<dbReference type="Pfam" id="PF00056">
    <property type="entry name" value="Ldh_1_N"/>
    <property type="match status" value="1"/>
</dbReference>
<reference evidence="11" key="1">
    <citation type="submission" date="2016-10" db="EMBL/GenBank/DDBJ databases">
        <authorList>
            <person name="Varghese N."/>
            <person name="Submissions S."/>
        </authorList>
    </citation>
    <scope>NUCLEOTIDE SEQUENCE [LARGE SCALE GENOMIC DNA]</scope>
    <source>
        <strain evidence="11">DSM 23256</strain>
    </source>
</reference>
<feature type="binding site" evidence="5">
    <location>
        <position position="117"/>
    </location>
    <ligand>
        <name>substrate</name>
    </ligand>
</feature>
<dbReference type="STRING" id="1123285.SAMN05660235_01584"/>
<dbReference type="AlphaFoldDB" id="A0A1G7L154"/>
<dbReference type="PRINTS" id="PR00086">
    <property type="entry name" value="LLDHDRGNASE"/>
</dbReference>
<dbReference type="GO" id="GO:0004459">
    <property type="term" value="F:L-lactate dehydrogenase (NAD+) activity"/>
    <property type="evidence" value="ECO:0007669"/>
    <property type="project" value="TreeGrafter"/>
</dbReference>
<proteinExistence type="inferred from homology"/>
<feature type="binding site" evidence="6">
    <location>
        <begin position="115"/>
        <end position="117"/>
    </location>
    <ligand>
        <name>NAD(+)</name>
        <dbReference type="ChEBI" id="CHEBI:57540"/>
    </ligand>
</feature>
<dbReference type="SUPFAM" id="SSF56327">
    <property type="entry name" value="LDH C-terminal domain-like"/>
    <property type="match status" value="1"/>
</dbReference>
<evidence type="ECO:0000256" key="1">
    <source>
        <dbReference type="ARBA" id="ARBA00006054"/>
    </source>
</evidence>
<evidence type="ECO:0000256" key="6">
    <source>
        <dbReference type="PIRSR" id="PIRSR000102-3"/>
    </source>
</evidence>
<feature type="domain" description="Lactate/malate dehydrogenase N-terminal" evidence="8">
    <location>
        <begin position="1"/>
        <end position="139"/>
    </location>
</feature>
<feature type="binding site" evidence="6">
    <location>
        <begin position="7"/>
        <end position="12"/>
    </location>
    <ligand>
        <name>NAD(+)</name>
        <dbReference type="ChEBI" id="CHEBI:57540"/>
    </ligand>
</feature>
<dbReference type="SUPFAM" id="SSF51735">
    <property type="entry name" value="NAD(P)-binding Rossmann-fold domains"/>
    <property type="match status" value="1"/>
</dbReference>
<accession>A0A1G7L154</accession>
<dbReference type="Gene3D" id="3.90.110.10">
    <property type="entry name" value="Lactate dehydrogenase/glycoside hydrolase, family 4, C-terminal"/>
    <property type="match status" value="1"/>
</dbReference>
<keyword evidence="3 6" id="KW-0520">NAD</keyword>
<evidence type="ECO:0000313" key="11">
    <source>
        <dbReference type="Proteomes" id="UP000243333"/>
    </source>
</evidence>
<dbReference type="Pfam" id="PF02866">
    <property type="entry name" value="Ldh_1_C"/>
    <property type="match status" value="1"/>
</dbReference>
<dbReference type="GO" id="GO:0006089">
    <property type="term" value="P:lactate metabolic process"/>
    <property type="evidence" value="ECO:0007669"/>
    <property type="project" value="TreeGrafter"/>
</dbReference>
<evidence type="ECO:0000256" key="7">
    <source>
        <dbReference type="RuleBase" id="RU003369"/>
    </source>
</evidence>
<dbReference type="PIRSF" id="PIRSF000102">
    <property type="entry name" value="Lac_mal_DH"/>
    <property type="match status" value="1"/>
</dbReference>
<feature type="binding site" evidence="5">
    <location>
        <position position="148"/>
    </location>
    <ligand>
        <name>substrate</name>
    </ligand>
</feature>
<dbReference type="EMBL" id="FNBU01000010">
    <property type="protein sequence ID" value="SDF43237.1"/>
    <property type="molecule type" value="Genomic_DNA"/>
</dbReference>
<evidence type="ECO:0000256" key="4">
    <source>
        <dbReference type="PIRSR" id="PIRSR000102-1"/>
    </source>
</evidence>
<keyword evidence="2 7" id="KW-0560">Oxidoreductase</keyword>
<dbReference type="InterPro" id="IPR001557">
    <property type="entry name" value="L-lactate/malate_DH"/>
</dbReference>
<dbReference type="InterPro" id="IPR036291">
    <property type="entry name" value="NAD(P)-bd_dom_sf"/>
</dbReference>
<evidence type="ECO:0000256" key="3">
    <source>
        <dbReference type="ARBA" id="ARBA00023027"/>
    </source>
</evidence>
<dbReference type="InterPro" id="IPR001236">
    <property type="entry name" value="Lactate/malate_DH_N"/>
</dbReference>
<dbReference type="NCBIfam" id="NF004863">
    <property type="entry name" value="PRK06223.1"/>
    <property type="match status" value="1"/>
</dbReference>
<evidence type="ECO:0000259" key="8">
    <source>
        <dbReference type="Pfam" id="PF00056"/>
    </source>
</evidence>
<keyword evidence="11" id="KW-1185">Reference proteome</keyword>
<dbReference type="PANTHER" id="PTHR43128">
    <property type="entry name" value="L-2-HYDROXYCARBOXYLATE DEHYDROGENASE (NAD(P)(+))"/>
    <property type="match status" value="1"/>
</dbReference>
<feature type="binding site" evidence="6">
    <location>
        <position position="32"/>
    </location>
    <ligand>
        <name>NAD(+)</name>
        <dbReference type="ChEBI" id="CHEBI:57540"/>
    </ligand>
</feature>
<dbReference type="OrthoDB" id="9802969at2"/>
<dbReference type="Gene3D" id="3.40.50.720">
    <property type="entry name" value="NAD(P)-binding Rossmann-like Domain"/>
    <property type="match status" value="1"/>
</dbReference>
<dbReference type="InterPro" id="IPR022383">
    <property type="entry name" value="Lactate/malate_DH_C"/>
</dbReference>
<feature type="binding site" evidence="6">
    <location>
        <position position="92"/>
    </location>
    <ligand>
        <name>NAD(+)</name>
        <dbReference type="ChEBI" id="CHEBI:57540"/>
    </ligand>
</feature>
<feature type="active site" description="Proton acceptor" evidence="4">
    <location>
        <position position="172"/>
    </location>
</feature>
<dbReference type="Proteomes" id="UP000243333">
    <property type="component" value="Unassembled WGS sequence"/>
</dbReference>
<evidence type="ECO:0000256" key="2">
    <source>
        <dbReference type="ARBA" id="ARBA00023002"/>
    </source>
</evidence>
<evidence type="ECO:0000256" key="5">
    <source>
        <dbReference type="PIRSR" id="PIRSR000102-2"/>
    </source>
</evidence>
<feature type="binding site" evidence="5">
    <location>
        <position position="79"/>
    </location>
    <ligand>
        <name>substrate</name>
    </ligand>
</feature>
<gene>
    <name evidence="10" type="ORF">SAMN05660235_01584</name>
</gene>
<organism evidence="10 11">
    <name type="scientific">Sporolituus thermophilus DSM 23256</name>
    <dbReference type="NCBI Taxonomy" id="1123285"/>
    <lineage>
        <taxon>Bacteria</taxon>
        <taxon>Bacillati</taxon>
        <taxon>Bacillota</taxon>
        <taxon>Negativicutes</taxon>
        <taxon>Selenomonadales</taxon>
        <taxon>Sporomusaceae</taxon>
        <taxon>Sporolituus</taxon>
    </lineage>
</organism>